<dbReference type="Gene3D" id="3.40.630.30">
    <property type="match status" value="1"/>
</dbReference>
<sequence>MSQGWITRLRELCSRLGTGNALLYLIDHALNSLSAGRVRLLRYRIVAQPIGAQTSARLRPDPATELALTPSGSPLQQHFPRPEHVISQRYASGGQCLSAVVKGEFAGYIWWQHDRYEEDEVRCSFVLAAPDTCVWDYDVYVAPRFRLGRTMARMWQAVDAHLAAQGIAWSLSRISTFNPDSLAAHARLGTTTCAHATFVVIGRLQLAFLGQRPFLHLSWRDGQRPQLRLGPP</sequence>
<dbReference type="Proteomes" id="UP000737171">
    <property type="component" value="Unassembled WGS sequence"/>
</dbReference>
<gene>
    <name evidence="1" type="ORF">HLB44_06000</name>
</gene>
<evidence type="ECO:0000313" key="1">
    <source>
        <dbReference type="EMBL" id="NRF66528.1"/>
    </source>
</evidence>
<organism evidence="1 2">
    <name type="scientific">Pseudaquabacterium terrae</name>
    <dbReference type="NCBI Taxonomy" id="2732868"/>
    <lineage>
        <taxon>Bacteria</taxon>
        <taxon>Pseudomonadati</taxon>
        <taxon>Pseudomonadota</taxon>
        <taxon>Betaproteobacteria</taxon>
        <taxon>Burkholderiales</taxon>
        <taxon>Sphaerotilaceae</taxon>
        <taxon>Pseudaquabacterium</taxon>
    </lineage>
</organism>
<dbReference type="InterPro" id="IPR016181">
    <property type="entry name" value="Acyl_CoA_acyltransferase"/>
</dbReference>
<dbReference type="EMBL" id="JABRWJ010000002">
    <property type="protein sequence ID" value="NRF66528.1"/>
    <property type="molecule type" value="Genomic_DNA"/>
</dbReference>
<reference evidence="1 2" key="1">
    <citation type="submission" date="2020-05" db="EMBL/GenBank/DDBJ databases">
        <title>Aquincola sp. isolate from soil.</title>
        <authorList>
            <person name="Han J."/>
            <person name="Kim D.-U."/>
        </authorList>
    </citation>
    <scope>NUCLEOTIDE SEQUENCE [LARGE SCALE GENOMIC DNA]</scope>
    <source>
        <strain evidence="1 2">S2</strain>
    </source>
</reference>
<accession>A0ABX2ECX6</accession>
<comment type="caution">
    <text evidence="1">The sequence shown here is derived from an EMBL/GenBank/DDBJ whole genome shotgun (WGS) entry which is preliminary data.</text>
</comment>
<keyword evidence="2" id="KW-1185">Reference proteome</keyword>
<proteinExistence type="predicted"/>
<protein>
    <submittedName>
        <fullName evidence="1">GNAT family N-acetyltransferase</fullName>
    </submittedName>
</protein>
<dbReference type="SUPFAM" id="SSF55729">
    <property type="entry name" value="Acyl-CoA N-acyltransferases (Nat)"/>
    <property type="match status" value="1"/>
</dbReference>
<name>A0ABX2ECX6_9BURK</name>
<evidence type="ECO:0000313" key="2">
    <source>
        <dbReference type="Proteomes" id="UP000737171"/>
    </source>
</evidence>